<name>A0A1I3HR70_9SPIR</name>
<keyword evidence="3" id="KW-1185">Reference proteome</keyword>
<accession>A0A1I3HR70</accession>
<feature type="domain" description="MmeI-like target recognition" evidence="1">
    <location>
        <begin position="1"/>
        <end position="26"/>
    </location>
</feature>
<evidence type="ECO:0000259" key="1">
    <source>
        <dbReference type="Pfam" id="PF20466"/>
    </source>
</evidence>
<dbReference type="InterPro" id="IPR046820">
    <property type="entry name" value="MmeI_TRD"/>
</dbReference>
<proteinExistence type="predicted"/>
<dbReference type="OrthoDB" id="354189at2"/>
<dbReference type="Pfam" id="PF20466">
    <property type="entry name" value="MmeI_TRD"/>
    <property type="match status" value="1"/>
</dbReference>
<protein>
    <recommendedName>
        <fullName evidence="1">MmeI-like target recognition domain-containing protein</fullName>
    </recommendedName>
</protein>
<organism evidence="2 3">
    <name type="scientific">Treponema bryantii</name>
    <dbReference type="NCBI Taxonomy" id="163"/>
    <lineage>
        <taxon>Bacteria</taxon>
        <taxon>Pseudomonadati</taxon>
        <taxon>Spirochaetota</taxon>
        <taxon>Spirochaetia</taxon>
        <taxon>Spirochaetales</taxon>
        <taxon>Treponemataceae</taxon>
        <taxon>Treponema</taxon>
    </lineage>
</organism>
<dbReference type="Proteomes" id="UP000182737">
    <property type="component" value="Unassembled WGS sequence"/>
</dbReference>
<evidence type="ECO:0000313" key="3">
    <source>
        <dbReference type="Proteomes" id="UP000182737"/>
    </source>
</evidence>
<reference evidence="3" key="1">
    <citation type="submission" date="2016-10" db="EMBL/GenBank/DDBJ databases">
        <authorList>
            <person name="Varghese N."/>
            <person name="Submissions S."/>
        </authorList>
    </citation>
    <scope>NUCLEOTIDE SEQUENCE [LARGE SCALE GENOMIC DNA]</scope>
    <source>
        <strain evidence="3">XBD1002</strain>
    </source>
</reference>
<gene>
    <name evidence="2" type="ORF">SAMN04487775_10114</name>
</gene>
<sequence length="80" mass="9182">MRTVCGRIKSDYRYSASVVYNNFPWCNPTKEQKETIEDAAHGILDARAVMAAYGFNTKMTESECVAELFKMYEELTKKSN</sequence>
<dbReference type="EMBL" id="FORI01000001">
    <property type="protein sequence ID" value="SFI38113.1"/>
    <property type="molecule type" value="Genomic_DNA"/>
</dbReference>
<evidence type="ECO:0000313" key="2">
    <source>
        <dbReference type="EMBL" id="SFI38113.1"/>
    </source>
</evidence>
<dbReference type="AlphaFoldDB" id="A0A1I3HR70"/>